<dbReference type="Proteomes" id="UP001457282">
    <property type="component" value="Unassembled WGS sequence"/>
</dbReference>
<keyword evidence="1" id="KW-0812">Transmembrane</keyword>
<reference evidence="2 3" key="1">
    <citation type="journal article" date="2023" name="G3 (Bethesda)">
        <title>A chromosome-length genome assembly and annotation of blackberry (Rubus argutus, cv. 'Hillquist').</title>
        <authorList>
            <person name="Bruna T."/>
            <person name="Aryal R."/>
            <person name="Dudchenko O."/>
            <person name="Sargent D.J."/>
            <person name="Mead D."/>
            <person name="Buti M."/>
            <person name="Cavallini A."/>
            <person name="Hytonen T."/>
            <person name="Andres J."/>
            <person name="Pham M."/>
            <person name="Weisz D."/>
            <person name="Mascagni F."/>
            <person name="Usai G."/>
            <person name="Natali L."/>
            <person name="Bassil N."/>
            <person name="Fernandez G.E."/>
            <person name="Lomsadze A."/>
            <person name="Armour M."/>
            <person name="Olukolu B."/>
            <person name="Poorten T."/>
            <person name="Britton C."/>
            <person name="Davik J."/>
            <person name="Ashrafi H."/>
            <person name="Aiden E.L."/>
            <person name="Borodovsky M."/>
            <person name="Worthington M."/>
        </authorList>
    </citation>
    <scope>NUCLEOTIDE SEQUENCE [LARGE SCALE GENOMIC DNA]</scope>
    <source>
        <strain evidence="2">PI 553951</strain>
    </source>
</reference>
<organism evidence="2 3">
    <name type="scientific">Rubus argutus</name>
    <name type="common">Southern blackberry</name>
    <dbReference type="NCBI Taxonomy" id="59490"/>
    <lineage>
        <taxon>Eukaryota</taxon>
        <taxon>Viridiplantae</taxon>
        <taxon>Streptophyta</taxon>
        <taxon>Embryophyta</taxon>
        <taxon>Tracheophyta</taxon>
        <taxon>Spermatophyta</taxon>
        <taxon>Magnoliopsida</taxon>
        <taxon>eudicotyledons</taxon>
        <taxon>Gunneridae</taxon>
        <taxon>Pentapetalae</taxon>
        <taxon>rosids</taxon>
        <taxon>fabids</taxon>
        <taxon>Rosales</taxon>
        <taxon>Rosaceae</taxon>
        <taxon>Rosoideae</taxon>
        <taxon>Rosoideae incertae sedis</taxon>
        <taxon>Rubus</taxon>
    </lineage>
</organism>
<dbReference type="Gene3D" id="1.25.40.10">
    <property type="entry name" value="Tetratricopeptide repeat domain"/>
    <property type="match status" value="2"/>
</dbReference>
<dbReference type="EMBL" id="JBEDUW010000003">
    <property type="protein sequence ID" value="KAK9937835.1"/>
    <property type="molecule type" value="Genomic_DNA"/>
</dbReference>
<accession>A0AAW1XM88</accession>
<protein>
    <submittedName>
        <fullName evidence="2">Uncharacterized protein</fullName>
    </submittedName>
</protein>
<keyword evidence="3" id="KW-1185">Reference proteome</keyword>
<dbReference type="InterPro" id="IPR011990">
    <property type="entry name" value="TPR-like_helical_dom_sf"/>
</dbReference>
<gene>
    <name evidence="2" type="ORF">M0R45_014603</name>
</gene>
<sequence>MREQETDKLRAVVRDCVTKHLYSSAIFFADKATKLLSKPILYVMRDKSPIVDSIQFGPQDGWLLLFYSCLIKKYDKENIIEANFHLKSTLVHLAAAMELGNSNELYLMACNFVKDYPQKFVLFVGLCHGFLLAVTIIVSKFLVHSKTICSSDPLVYNELGVVAYQMKDYNKALWWFQETLHKFLPLSVKCLAYAYHLQDNYYTAAITNYHKNNFTAVLMNLLSLTLADECHHGVDHRTEFRIQMNKAFV</sequence>
<proteinExistence type="predicted"/>
<evidence type="ECO:0000256" key="1">
    <source>
        <dbReference type="SAM" id="Phobius"/>
    </source>
</evidence>
<name>A0AAW1XM88_RUBAR</name>
<feature type="transmembrane region" description="Helical" evidence="1">
    <location>
        <begin position="120"/>
        <end position="143"/>
    </location>
</feature>
<keyword evidence="1" id="KW-1133">Transmembrane helix</keyword>
<dbReference type="AlphaFoldDB" id="A0AAW1XM88"/>
<evidence type="ECO:0000313" key="2">
    <source>
        <dbReference type="EMBL" id="KAK9937835.1"/>
    </source>
</evidence>
<evidence type="ECO:0000313" key="3">
    <source>
        <dbReference type="Proteomes" id="UP001457282"/>
    </source>
</evidence>
<dbReference type="SUPFAM" id="SSF81901">
    <property type="entry name" value="HCP-like"/>
    <property type="match status" value="1"/>
</dbReference>
<keyword evidence="1" id="KW-0472">Membrane</keyword>
<comment type="caution">
    <text evidence="2">The sequence shown here is derived from an EMBL/GenBank/DDBJ whole genome shotgun (WGS) entry which is preliminary data.</text>
</comment>